<name>X0SCL0_9ZZZZ</name>
<dbReference type="EMBL" id="BARS01005405">
    <property type="protein sequence ID" value="GAF72886.1"/>
    <property type="molecule type" value="Genomic_DNA"/>
</dbReference>
<accession>X0SCL0</accession>
<dbReference type="PROSITE" id="PS01097">
    <property type="entry name" value="HUPF_HYPC"/>
    <property type="match status" value="1"/>
</dbReference>
<evidence type="ECO:0000313" key="2">
    <source>
        <dbReference type="EMBL" id="GAF72886.1"/>
    </source>
</evidence>
<comment type="similarity">
    <text evidence="1">Belongs to the HupF/HypC family.</text>
</comment>
<feature type="non-terminal residue" evidence="2">
    <location>
        <position position="44"/>
    </location>
</feature>
<dbReference type="Gene3D" id="2.30.30.140">
    <property type="match status" value="1"/>
</dbReference>
<dbReference type="GO" id="GO:0051604">
    <property type="term" value="P:protein maturation"/>
    <property type="evidence" value="ECO:0007669"/>
    <property type="project" value="TreeGrafter"/>
</dbReference>
<dbReference type="PRINTS" id="PR00445">
    <property type="entry name" value="HUPFHYPC"/>
</dbReference>
<proteinExistence type="inferred from homology"/>
<dbReference type="InterPro" id="IPR001109">
    <property type="entry name" value="Hydrogenase_HupF/HypC"/>
</dbReference>
<dbReference type="PANTHER" id="PTHR35177:SF2">
    <property type="entry name" value="HYDROGENASE MATURATION FACTOR HYBG"/>
    <property type="match status" value="1"/>
</dbReference>
<dbReference type="InterPro" id="IPR019812">
    <property type="entry name" value="Hydgase_assmbl_chp_CS"/>
</dbReference>
<organism evidence="2">
    <name type="scientific">marine sediment metagenome</name>
    <dbReference type="NCBI Taxonomy" id="412755"/>
    <lineage>
        <taxon>unclassified sequences</taxon>
        <taxon>metagenomes</taxon>
        <taxon>ecological metagenomes</taxon>
    </lineage>
</organism>
<evidence type="ECO:0008006" key="3">
    <source>
        <dbReference type="Google" id="ProtNLM"/>
    </source>
</evidence>
<dbReference type="Pfam" id="PF01455">
    <property type="entry name" value="HupF_HypC"/>
    <property type="match status" value="1"/>
</dbReference>
<gene>
    <name evidence="2" type="ORF">S01H1_10593</name>
</gene>
<dbReference type="AlphaFoldDB" id="X0SCL0"/>
<reference evidence="2" key="1">
    <citation type="journal article" date="2014" name="Front. Microbiol.">
        <title>High frequency of phylogenetically diverse reductive dehalogenase-homologous genes in deep subseafloor sedimentary metagenomes.</title>
        <authorList>
            <person name="Kawai M."/>
            <person name="Futagami T."/>
            <person name="Toyoda A."/>
            <person name="Takaki Y."/>
            <person name="Nishi S."/>
            <person name="Hori S."/>
            <person name="Arai W."/>
            <person name="Tsubouchi T."/>
            <person name="Morono Y."/>
            <person name="Uchiyama I."/>
            <person name="Ito T."/>
            <person name="Fujiyama A."/>
            <person name="Inagaki F."/>
            <person name="Takami H."/>
        </authorList>
    </citation>
    <scope>NUCLEOTIDE SEQUENCE</scope>
    <source>
        <strain evidence="2">Expedition CK06-06</strain>
    </source>
</reference>
<comment type="caution">
    <text evidence="2">The sequence shown here is derived from an EMBL/GenBank/DDBJ whole genome shotgun (WGS) entry which is preliminary data.</text>
</comment>
<protein>
    <recommendedName>
        <fullName evidence="3">Hydrogenase assembly chaperone hypC/hupF</fullName>
    </recommendedName>
</protein>
<dbReference type="GO" id="GO:1902670">
    <property type="term" value="F:carbon dioxide binding"/>
    <property type="evidence" value="ECO:0007669"/>
    <property type="project" value="TreeGrafter"/>
</dbReference>
<sequence length="44" mass="4761">MCLAVPVRIVSIDGDTAETEIAGVRRRVSIAFTPEVKVGDYVLL</sequence>
<evidence type="ECO:0000256" key="1">
    <source>
        <dbReference type="ARBA" id="ARBA00006018"/>
    </source>
</evidence>
<dbReference type="SUPFAM" id="SSF159127">
    <property type="entry name" value="HupF/HypC-like"/>
    <property type="match status" value="1"/>
</dbReference>
<dbReference type="PANTHER" id="PTHR35177">
    <property type="entry name" value="HYDROGENASE MATURATION FACTOR HYBG"/>
    <property type="match status" value="1"/>
</dbReference>
<dbReference type="GO" id="GO:0005506">
    <property type="term" value="F:iron ion binding"/>
    <property type="evidence" value="ECO:0007669"/>
    <property type="project" value="TreeGrafter"/>
</dbReference>